<reference evidence="7" key="1">
    <citation type="submission" date="2009-10" db="EMBL/GenBank/DDBJ databases">
        <title>Diversity of trophic interactions inside an arsenic-rich microbial ecosystem.</title>
        <authorList>
            <person name="Bertin P.N."/>
            <person name="Heinrich-Salmeron A."/>
            <person name="Pelletier E."/>
            <person name="Goulhen-Chollet F."/>
            <person name="Arsene-Ploetze F."/>
            <person name="Gallien S."/>
            <person name="Calteau A."/>
            <person name="Vallenet D."/>
            <person name="Casiot C."/>
            <person name="Chane-Woon-Ming B."/>
            <person name="Giloteaux L."/>
            <person name="Barakat M."/>
            <person name="Bonnefoy V."/>
            <person name="Bruneel O."/>
            <person name="Chandler M."/>
            <person name="Cleiss J."/>
            <person name="Duran R."/>
            <person name="Elbaz-Poulichet F."/>
            <person name="Fonknechten N."/>
            <person name="Lauga B."/>
            <person name="Mornico D."/>
            <person name="Ortet P."/>
            <person name="Schaeffer C."/>
            <person name="Siguier P."/>
            <person name="Alexander Thil Smith A."/>
            <person name="Van Dorsselaer A."/>
            <person name="Weissenbach J."/>
            <person name="Medigue C."/>
            <person name="Le Paslier D."/>
        </authorList>
    </citation>
    <scope>NUCLEOTIDE SEQUENCE</scope>
</reference>
<dbReference type="GO" id="GO:0016020">
    <property type="term" value="C:membrane"/>
    <property type="evidence" value="ECO:0007669"/>
    <property type="project" value="UniProtKB-SubCell"/>
</dbReference>
<comment type="subcellular location">
    <subcellularLocation>
        <location evidence="1">Membrane</location>
        <topology evidence="1">Single-pass membrane protein</topology>
    </subcellularLocation>
</comment>
<dbReference type="Pfam" id="PF03544">
    <property type="entry name" value="TonB_C"/>
    <property type="match status" value="1"/>
</dbReference>
<keyword evidence="3" id="KW-1133">Transmembrane helix</keyword>
<proteinExistence type="predicted"/>
<evidence type="ECO:0000256" key="5">
    <source>
        <dbReference type="SAM" id="MobiDB-lite"/>
    </source>
</evidence>
<dbReference type="InterPro" id="IPR006260">
    <property type="entry name" value="TonB/TolA_C"/>
</dbReference>
<name>E6Q4D5_9ZZZZ</name>
<feature type="domain" description="TonB C-terminal" evidence="6">
    <location>
        <begin position="114"/>
        <end position="204"/>
    </location>
</feature>
<evidence type="ECO:0000256" key="1">
    <source>
        <dbReference type="ARBA" id="ARBA00004167"/>
    </source>
</evidence>
<dbReference type="PROSITE" id="PS52015">
    <property type="entry name" value="TONB_CTD"/>
    <property type="match status" value="1"/>
</dbReference>
<gene>
    <name evidence="7" type="ORF">CARN4_2289</name>
</gene>
<dbReference type="SUPFAM" id="SSF74653">
    <property type="entry name" value="TolA/TonB C-terminal domain"/>
    <property type="match status" value="1"/>
</dbReference>
<dbReference type="AlphaFoldDB" id="E6Q4D5"/>
<dbReference type="GO" id="GO:0055085">
    <property type="term" value="P:transmembrane transport"/>
    <property type="evidence" value="ECO:0007669"/>
    <property type="project" value="InterPro"/>
</dbReference>
<evidence type="ECO:0000256" key="4">
    <source>
        <dbReference type="ARBA" id="ARBA00023136"/>
    </source>
</evidence>
<organism evidence="7">
    <name type="scientific">mine drainage metagenome</name>
    <dbReference type="NCBI Taxonomy" id="410659"/>
    <lineage>
        <taxon>unclassified sequences</taxon>
        <taxon>metagenomes</taxon>
        <taxon>ecological metagenomes</taxon>
    </lineage>
</organism>
<dbReference type="NCBIfam" id="TIGR01352">
    <property type="entry name" value="tonB_Cterm"/>
    <property type="match status" value="1"/>
</dbReference>
<evidence type="ECO:0000256" key="2">
    <source>
        <dbReference type="ARBA" id="ARBA00022692"/>
    </source>
</evidence>
<comment type="caution">
    <text evidence="7">The sequence shown here is derived from an EMBL/GenBank/DDBJ whole genome shotgun (WGS) entry which is preliminary data.</text>
</comment>
<dbReference type="EMBL" id="CABO01000028">
    <property type="protein sequence ID" value="CBI02094.1"/>
    <property type="molecule type" value="Genomic_DNA"/>
</dbReference>
<keyword evidence="2" id="KW-0812">Transmembrane</keyword>
<dbReference type="InterPro" id="IPR037682">
    <property type="entry name" value="TonB_C"/>
</dbReference>
<accession>E6Q4D5</accession>
<evidence type="ECO:0000313" key="7">
    <source>
        <dbReference type="EMBL" id="CBI02094.1"/>
    </source>
</evidence>
<keyword evidence="4" id="KW-0472">Membrane</keyword>
<dbReference type="Gene3D" id="3.30.1150.10">
    <property type="match status" value="1"/>
</dbReference>
<sequence>MSRYLWWALALSLFLHVLAALFLEHNPLDLRSGVARITVQALPRPLTIARETPTPPPTPPTPRAQPRLHTAAATPLSKRPGARHAVAAAPPTAAPRPPSTPRPSPSPALACIATSTPPRMLAEPTAPPIDPATRAQRTTGTSTIAVAVDALGVFRNATIQSSSGNAALDVLALQMAKNAEYAAATRDCRAVAGTMLFRVKFQAW</sequence>
<feature type="compositionally biased region" description="Pro residues" evidence="5">
    <location>
        <begin position="53"/>
        <end position="63"/>
    </location>
</feature>
<evidence type="ECO:0000259" key="6">
    <source>
        <dbReference type="PROSITE" id="PS52015"/>
    </source>
</evidence>
<feature type="compositionally biased region" description="Pro residues" evidence="5">
    <location>
        <begin position="92"/>
        <end position="106"/>
    </location>
</feature>
<protein>
    <recommendedName>
        <fullName evidence="6">TonB C-terminal domain-containing protein</fullName>
    </recommendedName>
</protein>
<evidence type="ECO:0000256" key="3">
    <source>
        <dbReference type="ARBA" id="ARBA00022989"/>
    </source>
</evidence>
<feature type="region of interest" description="Disordered" evidence="5">
    <location>
        <begin position="46"/>
        <end position="110"/>
    </location>
</feature>